<organism evidence="12">
    <name type="scientific">candidate division WOR-3 bacterium</name>
    <dbReference type="NCBI Taxonomy" id="2052148"/>
    <lineage>
        <taxon>Bacteria</taxon>
        <taxon>Bacteria division WOR-3</taxon>
    </lineage>
</organism>
<comment type="subunit">
    <text evidence="2 10">Heterotrimer of A, B and C subunits.</text>
</comment>
<dbReference type="SMART" id="SM00845">
    <property type="entry name" value="GatB_Yqey"/>
    <property type="match status" value="1"/>
</dbReference>
<dbReference type="InterPro" id="IPR017958">
    <property type="entry name" value="Gln-tRNA_amidoTrfase_suB_CS"/>
</dbReference>
<feature type="domain" description="Asn/Gln amidotransferase" evidence="11">
    <location>
        <begin position="318"/>
        <end position="458"/>
    </location>
</feature>
<sequence>MELKPVIGIEVHSQLNTKSKIFCGCKVSYEDEPNKNVCPICLGHPGVLPVLNKKALELALKVAIALNCEIDRITHFSRKNYFYPDLPKGYQISQFTGAIGRNGYIEIENKKIRIRRVHIEEETAKIFHIGDYVYLDFNRCGIPLIEIVTEPDISTGDEAVSYLKKLQGILRFLDASYADMEKGMMRCEPNISISVDGKMGTKTEIKNLNSFRAVKLGIDYEIERQKNIILKGGRIEQVTMLWDEEKRETRPMRWKETASDYRYFPEPDLPPLIIKDEMIEKIKKEIPELPEEKKKRYINIGVREYEAEIISQDLKLTKYFEGILNLYNEPSEVSKWLVSEILSFKDYEKISFKDVVLIIKSVKENKISRLNAKEILRDVYETGKEAEIIMKEKGFEKRWGEEELKEIIKNTIEKNKKEFERLKNGEEKLVGFFVGEIMKQTKGKADPKIVNKIIREYAGFDKG</sequence>
<dbReference type="Pfam" id="PF02637">
    <property type="entry name" value="GatB_Yqey"/>
    <property type="match status" value="1"/>
</dbReference>
<comment type="similarity">
    <text evidence="1 10">Belongs to the GatB/GatE family. GatB subfamily.</text>
</comment>
<keyword evidence="4 10" id="KW-0547">Nucleotide-binding</keyword>
<dbReference type="InterPro" id="IPR004413">
    <property type="entry name" value="GatB"/>
</dbReference>
<dbReference type="FunFam" id="1.10.10.410:FF:000001">
    <property type="entry name" value="Aspartyl/glutamyl-tRNA(Asn/Gln) amidotransferase subunit B"/>
    <property type="match status" value="1"/>
</dbReference>
<evidence type="ECO:0000256" key="2">
    <source>
        <dbReference type="ARBA" id="ARBA00011123"/>
    </source>
</evidence>
<dbReference type="Pfam" id="PF02934">
    <property type="entry name" value="GatB_N"/>
    <property type="match status" value="1"/>
</dbReference>
<dbReference type="GO" id="GO:0006412">
    <property type="term" value="P:translation"/>
    <property type="evidence" value="ECO:0007669"/>
    <property type="project" value="UniProtKB-UniRule"/>
</dbReference>
<dbReference type="InterPro" id="IPR017959">
    <property type="entry name" value="Asn/Gln-tRNA_amidoTrfase_suB/E"/>
</dbReference>
<comment type="catalytic activity">
    <reaction evidence="8 10">
        <text>L-aspartyl-tRNA(Asn) + L-glutamine + ATP + H2O = L-asparaginyl-tRNA(Asn) + L-glutamate + ADP + phosphate + 2 H(+)</text>
        <dbReference type="Rhea" id="RHEA:14513"/>
        <dbReference type="Rhea" id="RHEA-COMP:9674"/>
        <dbReference type="Rhea" id="RHEA-COMP:9677"/>
        <dbReference type="ChEBI" id="CHEBI:15377"/>
        <dbReference type="ChEBI" id="CHEBI:15378"/>
        <dbReference type="ChEBI" id="CHEBI:29985"/>
        <dbReference type="ChEBI" id="CHEBI:30616"/>
        <dbReference type="ChEBI" id="CHEBI:43474"/>
        <dbReference type="ChEBI" id="CHEBI:58359"/>
        <dbReference type="ChEBI" id="CHEBI:78515"/>
        <dbReference type="ChEBI" id="CHEBI:78516"/>
        <dbReference type="ChEBI" id="CHEBI:456216"/>
    </reaction>
</comment>
<dbReference type="Gene3D" id="1.10.150.380">
    <property type="entry name" value="GatB domain, N-terminal subdomain"/>
    <property type="match status" value="1"/>
</dbReference>
<dbReference type="NCBIfam" id="TIGR00133">
    <property type="entry name" value="gatB"/>
    <property type="match status" value="1"/>
</dbReference>
<protein>
    <recommendedName>
        <fullName evidence="10">Aspartyl/glutamyl-tRNA(Asn/Gln) amidotransferase subunit B</fullName>
        <shortName evidence="10">Asp/Glu-ADT subunit B</shortName>
        <ecNumber evidence="10">6.3.5.-</ecNumber>
    </recommendedName>
</protein>
<dbReference type="GO" id="GO:0016740">
    <property type="term" value="F:transferase activity"/>
    <property type="evidence" value="ECO:0007669"/>
    <property type="project" value="UniProtKB-KW"/>
</dbReference>
<accession>A0A7C4U835</accession>
<comment type="caution">
    <text evidence="12">The sequence shown here is derived from an EMBL/GenBank/DDBJ whole genome shotgun (WGS) entry which is preliminary data.</text>
</comment>
<evidence type="ECO:0000256" key="7">
    <source>
        <dbReference type="ARBA" id="ARBA00024799"/>
    </source>
</evidence>
<evidence type="ECO:0000256" key="5">
    <source>
        <dbReference type="ARBA" id="ARBA00022840"/>
    </source>
</evidence>
<dbReference type="GO" id="GO:0005524">
    <property type="term" value="F:ATP binding"/>
    <property type="evidence" value="ECO:0007669"/>
    <property type="project" value="UniProtKB-KW"/>
</dbReference>
<proteinExistence type="inferred from homology"/>
<evidence type="ECO:0000256" key="3">
    <source>
        <dbReference type="ARBA" id="ARBA00022598"/>
    </source>
</evidence>
<keyword evidence="5 10" id="KW-0067">ATP-binding</keyword>
<evidence type="ECO:0000256" key="8">
    <source>
        <dbReference type="ARBA" id="ARBA00047380"/>
    </source>
</evidence>
<evidence type="ECO:0000256" key="1">
    <source>
        <dbReference type="ARBA" id="ARBA00005306"/>
    </source>
</evidence>
<dbReference type="Gene3D" id="1.10.10.410">
    <property type="match status" value="1"/>
</dbReference>
<dbReference type="NCBIfam" id="NF004014">
    <property type="entry name" value="PRK05477.1-4"/>
    <property type="match status" value="1"/>
</dbReference>
<dbReference type="InterPro" id="IPR042114">
    <property type="entry name" value="GatB_C_1"/>
</dbReference>
<dbReference type="HAMAP" id="MF_00121">
    <property type="entry name" value="GatB"/>
    <property type="match status" value="1"/>
</dbReference>
<keyword evidence="12" id="KW-0808">Transferase</keyword>
<dbReference type="PANTHER" id="PTHR11659">
    <property type="entry name" value="GLUTAMYL-TRNA GLN AMIDOTRANSFERASE SUBUNIT B MITOCHONDRIAL AND PROKARYOTIC PET112-RELATED"/>
    <property type="match status" value="1"/>
</dbReference>
<dbReference type="NCBIfam" id="NF004012">
    <property type="entry name" value="PRK05477.1-2"/>
    <property type="match status" value="1"/>
</dbReference>
<gene>
    <name evidence="10 12" type="primary">gatB</name>
    <name evidence="12" type="ORF">ENV67_04785</name>
</gene>
<dbReference type="SUPFAM" id="SSF55931">
    <property type="entry name" value="Glutamine synthetase/guanido kinase"/>
    <property type="match status" value="1"/>
</dbReference>
<dbReference type="PANTHER" id="PTHR11659:SF0">
    <property type="entry name" value="GLUTAMYL-TRNA(GLN) AMIDOTRANSFERASE SUBUNIT B, MITOCHONDRIAL"/>
    <property type="match status" value="1"/>
</dbReference>
<comment type="catalytic activity">
    <reaction evidence="9 10">
        <text>L-glutamyl-tRNA(Gln) + L-glutamine + ATP + H2O = L-glutaminyl-tRNA(Gln) + L-glutamate + ADP + phosphate + H(+)</text>
        <dbReference type="Rhea" id="RHEA:17521"/>
        <dbReference type="Rhea" id="RHEA-COMP:9681"/>
        <dbReference type="Rhea" id="RHEA-COMP:9684"/>
        <dbReference type="ChEBI" id="CHEBI:15377"/>
        <dbReference type="ChEBI" id="CHEBI:15378"/>
        <dbReference type="ChEBI" id="CHEBI:29985"/>
        <dbReference type="ChEBI" id="CHEBI:30616"/>
        <dbReference type="ChEBI" id="CHEBI:43474"/>
        <dbReference type="ChEBI" id="CHEBI:58359"/>
        <dbReference type="ChEBI" id="CHEBI:78520"/>
        <dbReference type="ChEBI" id="CHEBI:78521"/>
        <dbReference type="ChEBI" id="CHEBI:456216"/>
    </reaction>
</comment>
<dbReference type="AlphaFoldDB" id="A0A7C4U835"/>
<dbReference type="EC" id="6.3.5.-" evidence="10"/>
<evidence type="ECO:0000259" key="11">
    <source>
        <dbReference type="SMART" id="SM00845"/>
    </source>
</evidence>
<evidence type="ECO:0000313" key="12">
    <source>
        <dbReference type="EMBL" id="HGW91839.1"/>
    </source>
</evidence>
<dbReference type="GO" id="GO:0070681">
    <property type="term" value="P:glutaminyl-tRNAGln biosynthesis via transamidation"/>
    <property type="evidence" value="ECO:0007669"/>
    <property type="project" value="TreeGrafter"/>
</dbReference>
<dbReference type="SUPFAM" id="SSF89095">
    <property type="entry name" value="GatB/YqeY motif"/>
    <property type="match status" value="1"/>
</dbReference>
<dbReference type="InterPro" id="IPR023168">
    <property type="entry name" value="GatB_Yqey_C_2"/>
</dbReference>
<evidence type="ECO:0000256" key="4">
    <source>
        <dbReference type="ARBA" id="ARBA00022741"/>
    </source>
</evidence>
<evidence type="ECO:0000256" key="10">
    <source>
        <dbReference type="HAMAP-Rule" id="MF_00121"/>
    </source>
</evidence>
<dbReference type="PROSITE" id="PS01234">
    <property type="entry name" value="GATB"/>
    <property type="match status" value="1"/>
</dbReference>
<dbReference type="InterPro" id="IPR018027">
    <property type="entry name" value="Asn/Gln_amidotransferase"/>
</dbReference>
<dbReference type="GO" id="GO:0050567">
    <property type="term" value="F:glutaminyl-tRNA synthase (glutamine-hydrolyzing) activity"/>
    <property type="evidence" value="ECO:0007669"/>
    <property type="project" value="UniProtKB-UniRule"/>
</dbReference>
<dbReference type="InterPro" id="IPR003789">
    <property type="entry name" value="Asn/Gln_tRNA_amidoTrase-B-like"/>
</dbReference>
<evidence type="ECO:0000256" key="9">
    <source>
        <dbReference type="ARBA" id="ARBA00047913"/>
    </source>
</evidence>
<comment type="function">
    <text evidence="7 10">Allows the formation of correctly charged Asn-tRNA(Asn) or Gln-tRNA(Gln) through the transamidation of misacylated Asp-tRNA(Asn) or Glu-tRNA(Gln) in organisms which lack either or both of asparaginyl-tRNA or glutaminyl-tRNA synthetases. The reaction takes place in the presence of glutamine and ATP through an activated phospho-Asp-tRNA(Asn) or phospho-Glu-tRNA(Gln).</text>
</comment>
<reference evidence="12" key="1">
    <citation type="journal article" date="2020" name="mSystems">
        <title>Genome- and Community-Level Interaction Insights into Carbon Utilization and Element Cycling Functions of Hydrothermarchaeota in Hydrothermal Sediment.</title>
        <authorList>
            <person name="Zhou Z."/>
            <person name="Liu Y."/>
            <person name="Xu W."/>
            <person name="Pan J."/>
            <person name="Luo Z.H."/>
            <person name="Li M."/>
        </authorList>
    </citation>
    <scope>NUCLEOTIDE SEQUENCE [LARGE SCALE GENOMIC DNA]</scope>
    <source>
        <strain evidence="12">SpSt-780</strain>
    </source>
</reference>
<dbReference type="InterPro" id="IPR014746">
    <property type="entry name" value="Gln_synth/guanido_kin_cat_dom"/>
</dbReference>
<dbReference type="EMBL" id="DTHG01000060">
    <property type="protein sequence ID" value="HGW91839.1"/>
    <property type="molecule type" value="Genomic_DNA"/>
</dbReference>
<keyword evidence="6 10" id="KW-0648">Protein biosynthesis</keyword>
<evidence type="ECO:0000256" key="6">
    <source>
        <dbReference type="ARBA" id="ARBA00022917"/>
    </source>
</evidence>
<dbReference type="InterPro" id="IPR006075">
    <property type="entry name" value="Asn/Gln-tRNA_Trfase_suB/E_cat"/>
</dbReference>
<keyword evidence="3 10" id="KW-0436">Ligase</keyword>
<name>A0A7C4U835_UNCW3</name>